<evidence type="ECO:0000313" key="6">
    <source>
        <dbReference type="EMBL" id="OGE41935.1"/>
    </source>
</evidence>
<dbReference type="Pfam" id="PF07478">
    <property type="entry name" value="Dala_Dala_lig_C"/>
    <property type="match status" value="1"/>
</dbReference>
<dbReference type="SUPFAM" id="SSF56059">
    <property type="entry name" value="Glutathione synthetase ATP-binding domain-like"/>
    <property type="match status" value="1"/>
</dbReference>
<gene>
    <name evidence="6" type="ORF">A3B45_01805</name>
</gene>
<keyword evidence="2" id="KW-0436">Ligase</keyword>
<dbReference type="STRING" id="1797785.A3B45_01805"/>
<dbReference type="InterPro" id="IPR011095">
    <property type="entry name" value="Dala_Dala_lig_C"/>
</dbReference>
<protein>
    <recommendedName>
        <fullName evidence="5">ATP-grasp domain-containing protein</fullName>
    </recommendedName>
</protein>
<dbReference type="Proteomes" id="UP000178565">
    <property type="component" value="Unassembled WGS sequence"/>
</dbReference>
<dbReference type="SUPFAM" id="SSF52440">
    <property type="entry name" value="PreATP-grasp domain"/>
    <property type="match status" value="1"/>
</dbReference>
<dbReference type="GO" id="GO:0071555">
    <property type="term" value="P:cell wall organization"/>
    <property type="evidence" value="ECO:0007669"/>
    <property type="project" value="UniProtKB-KW"/>
</dbReference>
<keyword evidence="4" id="KW-0067">ATP-binding</keyword>
<sequence>MKVLIITGGTSSERRISFMSAGQVRNALIEVKHQAVLFDLKKGHQQLKKIAKKFDVIFPVIHGEEGEGGSLQEFLASQGIPCVGGDWEGYKKSWYKIPFKRFCDKNNIPTSSWKKVKIKEDILKFGFPSVLKSSAGGSSREVVVMNSIRELRGYLCKKLLKSNLPLFVEKYLPGIEITVGILHNKALPVIEIVPPKGGWFDYKNKYWGKTKEIPHAPSLDEKTKKLTQRLALKIHQTFGLGPYSRIDFIVSNGKPNALEVNTIPGLTASSLFPKAAQAAGISFPDLLDRMVKMSLGDSY</sequence>
<dbReference type="InterPro" id="IPR011761">
    <property type="entry name" value="ATP-grasp"/>
</dbReference>
<dbReference type="Gene3D" id="3.30.1490.20">
    <property type="entry name" value="ATP-grasp fold, A domain"/>
    <property type="match status" value="1"/>
</dbReference>
<evidence type="ECO:0000256" key="4">
    <source>
        <dbReference type="PROSITE-ProRule" id="PRU00409"/>
    </source>
</evidence>
<dbReference type="AlphaFoldDB" id="A0A1F5KMA8"/>
<comment type="similarity">
    <text evidence="1">Belongs to the D-alanine--D-alanine ligase family.</text>
</comment>
<evidence type="ECO:0000256" key="2">
    <source>
        <dbReference type="ARBA" id="ARBA00022598"/>
    </source>
</evidence>
<dbReference type="PROSITE" id="PS50975">
    <property type="entry name" value="ATP_GRASP"/>
    <property type="match status" value="1"/>
</dbReference>
<dbReference type="InterPro" id="IPR013815">
    <property type="entry name" value="ATP_grasp_subdomain_1"/>
</dbReference>
<dbReference type="PANTHER" id="PTHR23132">
    <property type="entry name" value="D-ALANINE--D-ALANINE LIGASE"/>
    <property type="match status" value="1"/>
</dbReference>
<name>A0A1F5KMA8_9BACT</name>
<keyword evidence="3" id="KW-0961">Cell wall biogenesis/degradation</keyword>
<evidence type="ECO:0000259" key="5">
    <source>
        <dbReference type="PROSITE" id="PS50975"/>
    </source>
</evidence>
<dbReference type="GO" id="GO:0005524">
    <property type="term" value="F:ATP binding"/>
    <property type="evidence" value="ECO:0007669"/>
    <property type="project" value="UniProtKB-UniRule"/>
</dbReference>
<accession>A0A1F5KMA8</accession>
<evidence type="ECO:0000313" key="7">
    <source>
        <dbReference type="Proteomes" id="UP000178565"/>
    </source>
</evidence>
<dbReference type="PANTHER" id="PTHR23132:SF23">
    <property type="entry name" value="D-ALANINE--D-ALANINE LIGASE B"/>
    <property type="match status" value="1"/>
</dbReference>
<dbReference type="EMBL" id="MFDM01000031">
    <property type="protein sequence ID" value="OGE41935.1"/>
    <property type="molecule type" value="Genomic_DNA"/>
</dbReference>
<comment type="caution">
    <text evidence="6">The sequence shown here is derived from an EMBL/GenBank/DDBJ whole genome shotgun (WGS) entry which is preliminary data.</text>
</comment>
<evidence type="ECO:0000256" key="3">
    <source>
        <dbReference type="ARBA" id="ARBA00023316"/>
    </source>
</evidence>
<reference evidence="6 7" key="1">
    <citation type="journal article" date="2016" name="Nat. Commun.">
        <title>Thousands of microbial genomes shed light on interconnected biogeochemical processes in an aquifer system.</title>
        <authorList>
            <person name="Anantharaman K."/>
            <person name="Brown C.T."/>
            <person name="Hug L.A."/>
            <person name="Sharon I."/>
            <person name="Castelle C.J."/>
            <person name="Probst A.J."/>
            <person name="Thomas B.C."/>
            <person name="Singh A."/>
            <person name="Wilkins M.J."/>
            <person name="Karaoz U."/>
            <person name="Brodie E.L."/>
            <person name="Williams K.H."/>
            <person name="Hubbard S.S."/>
            <person name="Banfield J.F."/>
        </authorList>
    </citation>
    <scope>NUCLEOTIDE SEQUENCE [LARGE SCALE GENOMIC DNA]</scope>
</reference>
<keyword evidence="4" id="KW-0547">Nucleotide-binding</keyword>
<proteinExistence type="inferred from homology"/>
<feature type="domain" description="ATP-grasp" evidence="5">
    <location>
        <begin position="100"/>
        <end position="292"/>
    </location>
</feature>
<dbReference type="Gene3D" id="3.40.50.20">
    <property type="match status" value="1"/>
</dbReference>
<organism evidence="6 7">
    <name type="scientific">Candidatus Daviesbacteria bacterium RIFCSPLOWO2_01_FULL_39_12</name>
    <dbReference type="NCBI Taxonomy" id="1797785"/>
    <lineage>
        <taxon>Bacteria</taxon>
        <taxon>Candidatus Daviesiibacteriota</taxon>
    </lineage>
</organism>
<dbReference type="GO" id="GO:0008716">
    <property type="term" value="F:D-alanine-D-alanine ligase activity"/>
    <property type="evidence" value="ECO:0007669"/>
    <property type="project" value="InterPro"/>
</dbReference>
<dbReference type="InterPro" id="IPR016185">
    <property type="entry name" value="PreATP-grasp_dom_sf"/>
</dbReference>
<dbReference type="Gene3D" id="3.30.470.20">
    <property type="entry name" value="ATP-grasp fold, B domain"/>
    <property type="match status" value="1"/>
</dbReference>
<dbReference type="GO" id="GO:0046872">
    <property type="term" value="F:metal ion binding"/>
    <property type="evidence" value="ECO:0007669"/>
    <property type="project" value="InterPro"/>
</dbReference>
<evidence type="ECO:0000256" key="1">
    <source>
        <dbReference type="ARBA" id="ARBA00010871"/>
    </source>
</evidence>